<sequence>MGPQPAEHPTHSSHTTTTRQTHAETAPVLSCCVPGGAEVMRSPKQPAKLAMLLLLAFLLLCDEVGNVHGKTIHENSVDLHALLDFKKGITNDPPALSNWNTTIHFCLWNGVHCTTTRPFRISSLNLTGQNLQGHITSSLGNLSFLNQLDLSYNSLFGTIPILNHLQQVQNFYVNNNNLTGINPDALSNCSSLVSLDFSSNLLVGIIPPKLGFLLNLEYINFKSNKLEGSVPDEFGKLPKLQQLLLADNRLSGEFPQSIGNLTSLKNLVLTGNNLSGEVPQSIGKLTQLIELSLGNNKFEGPLPLSLGQLTQLTRLFLGNNKFEGPIP</sequence>
<dbReference type="FunFam" id="3.80.10.10:FF:000400">
    <property type="entry name" value="Nuclear pore complex protein NUP107"/>
    <property type="match status" value="1"/>
</dbReference>
<evidence type="ECO:0000313" key="14">
    <source>
        <dbReference type="Proteomes" id="UP001231189"/>
    </source>
</evidence>
<dbReference type="GO" id="GO:0051707">
    <property type="term" value="P:response to other organism"/>
    <property type="evidence" value="ECO:0007669"/>
    <property type="project" value="UniProtKB-ARBA"/>
</dbReference>
<dbReference type="EMBL" id="JAUUTY010000006">
    <property type="protein sequence ID" value="KAK1618127.1"/>
    <property type="molecule type" value="Genomic_DNA"/>
</dbReference>
<feature type="compositionally biased region" description="Low complexity" evidence="10">
    <location>
        <begin position="12"/>
        <end position="23"/>
    </location>
</feature>
<reference evidence="13" key="1">
    <citation type="submission" date="2023-07" db="EMBL/GenBank/DDBJ databases">
        <title>A chromosome-level genome assembly of Lolium multiflorum.</title>
        <authorList>
            <person name="Chen Y."/>
            <person name="Copetti D."/>
            <person name="Kolliker R."/>
            <person name="Studer B."/>
        </authorList>
    </citation>
    <scope>NUCLEOTIDE SEQUENCE</scope>
    <source>
        <strain evidence="13">02402/16</strain>
        <tissue evidence="13">Leaf</tissue>
    </source>
</reference>
<feature type="domain" description="Disease resistance R13L4/SHOC-2-like LRR" evidence="12">
    <location>
        <begin position="185"/>
        <end position="316"/>
    </location>
</feature>
<keyword evidence="4" id="KW-0812">Transmembrane</keyword>
<dbReference type="InterPro" id="IPR055414">
    <property type="entry name" value="LRR_R13L4/SHOC2-like"/>
</dbReference>
<evidence type="ECO:0000256" key="9">
    <source>
        <dbReference type="ARBA" id="ARBA00023180"/>
    </source>
</evidence>
<evidence type="ECO:0008006" key="15">
    <source>
        <dbReference type="Google" id="ProtNLM"/>
    </source>
</evidence>
<evidence type="ECO:0000256" key="6">
    <source>
        <dbReference type="ARBA" id="ARBA00022737"/>
    </source>
</evidence>
<evidence type="ECO:0000259" key="12">
    <source>
        <dbReference type="Pfam" id="PF23598"/>
    </source>
</evidence>
<dbReference type="GO" id="GO:0006952">
    <property type="term" value="P:defense response"/>
    <property type="evidence" value="ECO:0007669"/>
    <property type="project" value="UniProtKB-ARBA"/>
</dbReference>
<dbReference type="AlphaFoldDB" id="A0AAD8RBT5"/>
<evidence type="ECO:0000256" key="2">
    <source>
        <dbReference type="ARBA" id="ARBA00004196"/>
    </source>
</evidence>
<keyword evidence="7" id="KW-1133">Transmembrane helix</keyword>
<comment type="caution">
    <text evidence="13">The sequence shown here is derived from an EMBL/GenBank/DDBJ whole genome shotgun (WGS) entry which is preliminary data.</text>
</comment>
<dbReference type="PANTHER" id="PTHR48059">
    <property type="entry name" value="POLYGALACTURONASE INHIBITOR 1"/>
    <property type="match status" value="1"/>
</dbReference>
<evidence type="ECO:0000256" key="5">
    <source>
        <dbReference type="ARBA" id="ARBA00022729"/>
    </source>
</evidence>
<evidence type="ECO:0000313" key="13">
    <source>
        <dbReference type="EMBL" id="KAK1618127.1"/>
    </source>
</evidence>
<keyword evidence="8" id="KW-0472">Membrane</keyword>
<evidence type="ECO:0000256" key="1">
    <source>
        <dbReference type="ARBA" id="ARBA00004167"/>
    </source>
</evidence>
<keyword evidence="3" id="KW-0433">Leucine-rich repeat</keyword>
<organism evidence="13 14">
    <name type="scientific">Lolium multiflorum</name>
    <name type="common">Italian ryegrass</name>
    <name type="synonym">Lolium perenne subsp. multiflorum</name>
    <dbReference type="NCBI Taxonomy" id="4521"/>
    <lineage>
        <taxon>Eukaryota</taxon>
        <taxon>Viridiplantae</taxon>
        <taxon>Streptophyta</taxon>
        <taxon>Embryophyta</taxon>
        <taxon>Tracheophyta</taxon>
        <taxon>Spermatophyta</taxon>
        <taxon>Magnoliopsida</taxon>
        <taxon>Liliopsida</taxon>
        <taxon>Poales</taxon>
        <taxon>Poaceae</taxon>
        <taxon>BOP clade</taxon>
        <taxon>Pooideae</taxon>
        <taxon>Poodae</taxon>
        <taxon>Poeae</taxon>
        <taxon>Poeae Chloroplast Group 2 (Poeae type)</taxon>
        <taxon>Loliodinae</taxon>
        <taxon>Loliinae</taxon>
        <taxon>Lolium</taxon>
    </lineage>
</organism>
<gene>
    <name evidence="13" type="ORF">QYE76_023644</name>
</gene>
<proteinExistence type="predicted"/>
<evidence type="ECO:0000259" key="11">
    <source>
        <dbReference type="Pfam" id="PF08263"/>
    </source>
</evidence>
<name>A0AAD8RBT5_LOLMU</name>
<keyword evidence="14" id="KW-1185">Reference proteome</keyword>
<evidence type="ECO:0000256" key="7">
    <source>
        <dbReference type="ARBA" id="ARBA00022989"/>
    </source>
</evidence>
<dbReference type="Gene3D" id="3.80.10.10">
    <property type="entry name" value="Ribonuclease Inhibitor"/>
    <property type="match status" value="2"/>
</dbReference>
<comment type="subcellular location">
    <subcellularLocation>
        <location evidence="2">Cell envelope</location>
    </subcellularLocation>
    <subcellularLocation>
        <location evidence="1">Membrane</location>
        <topology evidence="1">Single-pass membrane protein</topology>
    </subcellularLocation>
</comment>
<protein>
    <recommendedName>
        <fullName evidence="15">Leucine-rich repeat-containing N-terminal plant-type domain-containing protein</fullName>
    </recommendedName>
</protein>
<dbReference type="Pfam" id="PF08263">
    <property type="entry name" value="LRRNT_2"/>
    <property type="match status" value="1"/>
</dbReference>
<keyword evidence="5" id="KW-0732">Signal</keyword>
<feature type="region of interest" description="Disordered" evidence="10">
    <location>
        <begin position="1"/>
        <end position="23"/>
    </location>
</feature>
<dbReference type="InterPro" id="IPR013210">
    <property type="entry name" value="LRR_N_plant-typ"/>
</dbReference>
<dbReference type="GO" id="GO:0016020">
    <property type="term" value="C:membrane"/>
    <property type="evidence" value="ECO:0007669"/>
    <property type="project" value="UniProtKB-SubCell"/>
</dbReference>
<evidence type="ECO:0000256" key="8">
    <source>
        <dbReference type="ARBA" id="ARBA00023136"/>
    </source>
</evidence>
<evidence type="ECO:0000256" key="3">
    <source>
        <dbReference type="ARBA" id="ARBA00022614"/>
    </source>
</evidence>
<dbReference type="InterPro" id="IPR051848">
    <property type="entry name" value="PGIP"/>
</dbReference>
<dbReference type="FunFam" id="3.80.10.10:FF:000453">
    <property type="entry name" value="Leucine-rich receptor-like protein kinase family protein"/>
    <property type="match status" value="1"/>
</dbReference>
<evidence type="ECO:0000256" key="4">
    <source>
        <dbReference type="ARBA" id="ARBA00022692"/>
    </source>
</evidence>
<dbReference type="InterPro" id="IPR032675">
    <property type="entry name" value="LRR_dom_sf"/>
</dbReference>
<feature type="domain" description="Leucine-rich repeat-containing N-terminal plant-type" evidence="11">
    <location>
        <begin position="77"/>
        <end position="114"/>
    </location>
</feature>
<dbReference type="GO" id="GO:0009791">
    <property type="term" value="P:post-embryonic development"/>
    <property type="evidence" value="ECO:0007669"/>
    <property type="project" value="UniProtKB-ARBA"/>
</dbReference>
<dbReference type="SUPFAM" id="SSF52058">
    <property type="entry name" value="L domain-like"/>
    <property type="match status" value="1"/>
</dbReference>
<dbReference type="Proteomes" id="UP001231189">
    <property type="component" value="Unassembled WGS sequence"/>
</dbReference>
<accession>A0AAD8RBT5</accession>
<keyword evidence="6" id="KW-0677">Repeat</keyword>
<dbReference type="Pfam" id="PF23598">
    <property type="entry name" value="LRR_14"/>
    <property type="match status" value="1"/>
</dbReference>
<evidence type="ECO:0000256" key="10">
    <source>
        <dbReference type="SAM" id="MobiDB-lite"/>
    </source>
</evidence>
<keyword evidence="9" id="KW-0325">Glycoprotein</keyword>
<dbReference type="PANTHER" id="PTHR48059:SF30">
    <property type="entry name" value="OS06G0587000 PROTEIN"/>
    <property type="match status" value="1"/>
</dbReference>